<accession>A0A6B0V6B1</accession>
<proteinExistence type="predicted"/>
<evidence type="ECO:0000313" key="1">
    <source>
        <dbReference type="EMBL" id="MXU97356.1"/>
    </source>
</evidence>
<dbReference type="AlphaFoldDB" id="A0A6B0V6B1"/>
<organism evidence="1">
    <name type="scientific">Ixodes ricinus</name>
    <name type="common">Common tick</name>
    <name type="synonym">Acarus ricinus</name>
    <dbReference type="NCBI Taxonomy" id="34613"/>
    <lineage>
        <taxon>Eukaryota</taxon>
        <taxon>Metazoa</taxon>
        <taxon>Ecdysozoa</taxon>
        <taxon>Arthropoda</taxon>
        <taxon>Chelicerata</taxon>
        <taxon>Arachnida</taxon>
        <taxon>Acari</taxon>
        <taxon>Parasitiformes</taxon>
        <taxon>Ixodida</taxon>
        <taxon>Ixodoidea</taxon>
        <taxon>Ixodidae</taxon>
        <taxon>Ixodinae</taxon>
        <taxon>Ixodes</taxon>
    </lineage>
</organism>
<reference evidence="1" key="1">
    <citation type="submission" date="2019-12" db="EMBL/GenBank/DDBJ databases">
        <title>An insight into the sialome of adult female Ixodes ricinus ticks feeding for 6 days.</title>
        <authorList>
            <person name="Perner J."/>
            <person name="Ribeiro J.M.C."/>
        </authorList>
    </citation>
    <scope>NUCLEOTIDE SEQUENCE</scope>
    <source>
        <strain evidence="1">Semi-engorged</strain>
        <tissue evidence="1">Salivary glands</tissue>
    </source>
</reference>
<sequence>MACSRRVICSSLLARVASGPSTLWSTLANHSSNRPVIVRNMSRQLDTSSSSSPRLTDFSWSFSKRLLTSLSLDSTFLARRALELLSSSRADELMASMAGRWLSISDCSTRCSWICSSSRSLMRLAGLLWFRRLDSTSSSHRSTRSSPSCMSCECTSAVCSSLLLSPISPSICWYTSSKFFTVSSICFRSAALAPSRLDSSDWAACLAVSISRPCPTASRLKARTRSSWSWIAFGSAAVGSSSSRLALRCASLSQVVARSTESW</sequence>
<protein>
    <submittedName>
        <fullName evidence="1">Uncharacterized protein</fullName>
    </submittedName>
</protein>
<name>A0A6B0V6B1_IXORI</name>
<dbReference type="EMBL" id="GIFC01015273">
    <property type="protein sequence ID" value="MXU97356.1"/>
    <property type="molecule type" value="Transcribed_RNA"/>
</dbReference>